<comment type="caution">
    <text evidence="2">The sequence shown here is derived from an EMBL/GenBank/DDBJ whole genome shotgun (WGS) entry which is preliminary data.</text>
</comment>
<organism evidence="2 3">
    <name type="scientific">Xanthomonas hortorum pv. hederae</name>
    <dbReference type="NCBI Taxonomy" id="453603"/>
    <lineage>
        <taxon>Bacteria</taxon>
        <taxon>Pseudomonadati</taxon>
        <taxon>Pseudomonadota</taxon>
        <taxon>Gammaproteobacteria</taxon>
        <taxon>Lysobacterales</taxon>
        <taxon>Lysobacteraceae</taxon>
        <taxon>Xanthomonas</taxon>
    </lineage>
</organism>
<accession>A0A9X4BVJ8</accession>
<dbReference type="AlphaFoldDB" id="A0A9X4BVJ8"/>
<dbReference type="Gene3D" id="2.20.25.10">
    <property type="match status" value="1"/>
</dbReference>
<dbReference type="EMBL" id="JANWTP010000123">
    <property type="protein sequence ID" value="MDC8640431.1"/>
    <property type="molecule type" value="Genomic_DNA"/>
</dbReference>
<dbReference type="Gene3D" id="3.40.50.150">
    <property type="entry name" value="Vaccinia Virus protein VP39"/>
    <property type="match status" value="1"/>
</dbReference>
<dbReference type="Pfam" id="PF03966">
    <property type="entry name" value="Trm112p"/>
    <property type="match status" value="1"/>
</dbReference>
<keyword evidence="2" id="KW-0808">Transferase</keyword>
<feature type="domain" description="Methyltransferase type 11" evidence="1">
    <location>
        <begin position="115"/>
        <end position="209"/>
    </location>
</feature>
<dbReference type="PANTHER" id="PTHR43591">
    <property type="entry name" value="METHYLTRANSFERASE"/>
    <property type="match status" value="1"/>
</dbReference>
<dbReference type="InterPro" id="IPR013216">
    <property type="entry name" value="Methyltransf_11"/>
</dbReference>
<evidence type="ECO:0000259" key="1">
    <source>
        <dbReference type="Pfam" id="PF08241"/>
    </source>
</evidence>
<reference evidence="2" key="1">
    <citation type="journal article" date="2022" name="Phytopathology">
        <title>Whole genome sequencing-based tracing of a 2022 introduction and outbreak of Xanthomonas hortorum pv. pelargonii.</title>
        <authorList>
            <person name="Iruegas Bocardo F."/>
            <person name="Weisberg A.J."/>
            <person name="Riutta E.R."/>
            <person name="Kilday K.B."/>
            <person name="Bonkowski J.C."/>
            <person name="Creswell T.C."/>
            <person name="Daughtrey M."/>
            <person name="Rane K.K."/>
            <person name="Grunwald N.J."/>
            <person name="Chang J.H."/>
            <person name="Putnam M."/>
        </authorList>
    </citation>
    <scope>NUCLEOTIDE SEQUENCE</scope>
    <source>
        <strain evidence="2">22-338</strain>
    </source>
</reference>
<dbReference type="Proteomes" id="UP001140230">
    <property type="component" value="Unassembled WGS sequence"/>
</dbReference>
<dbReference type="InterPro" id="IPR029063">
    <property type="entry name" value="SAM-dependent_MTases_sf"/>
</dbReference>
<dbReference type="GO" id="GO:0032259">
    <property type="term" value="P:methylation"/>
    <property type="evidence" value="ECO:0007669"/>
    <property type="project" value="UniProtKB-KW"/>
</dbReference>
<proteinExistence type="predicted"/>
<sequence>MKRKLLEILCCPGCRSELDLHPDRTEGAETLEGSLECRGCARRYPIVNRVPRMILNTAPVQKTRSSFRTQWMSRFAGKAERRTMVFAQDVLDTVLWIHQSAQGALLASGPDSWCLDAGCGSGEKTVEFAKCVPSQNVVGLDLSDTLESSYEENKHISNLHFVQADMFHPPFKEGTFAFGMSFAAMHHTADTAQAFRAIAATVKRRGTFLSWLYPVAKEYPNHAYGALYRQRDWHMLNIPRHLPAWACMLCCKAYVALLFPILIPTIKRISNFGALSERNLLSLSEQYHSAVFYTHDNVAPYYQHRHSIAEVAGWYKECGYGHVNTDHPGLYIAHRL</sequence>
<name>A0A9X4BVJ8_9XANT</name>
<dbReference type="CDD" id="cd02440">
    <property type="entry name" value="AdoMet_MTases"/>
    <property type="match status" value="1"/>
</dbReference>
<dbReference type="GO" id="GO:0008757">
    <property type="term" value="F:S-adenosylmethionine-dependent methyltransferase activity"/>
    <property type="evidence" value="ECO:0007669"/>
    <property type="project" value="InterPro"/>
</dbReference>
<keyword evidence="2" id="KW-0489">Methyltransferase</keyword>
<gene>
    <name evidence="2" type="ORF">NY667_22175</name>
</gene>
<dbReference type="SUPFAM" id="SSF158997">
    <property type="entry name" value="Trm112p-like"/>
    <property type="match status" value="1"/>
</dbReference>
<dbReference type="SUPFAM" id="SSF53335">
    <property type="entry name" value="S-adenosyl-L-methionine-dependent methyltransferases"/>
    <property type="match status" value="1"/>
</dbReference>
<evidence type="ECO:0000313" key="3">
    <source>
        <dbReference type="Proteomes" id="UP001140230"/>
    </source>
</evidence>
<reference evidence="2" key="2">
    <citation type="submission" date="2022-08" db="EMBL/GenBank/DDBJ databases">
        <authorList>
            <person name="Iruegas-Bocardo F."/>
            <person name="Weisberg A.J."/>
            <person name="Riutta E.R."/>
            <person name="Kilday K."/>
            <person name="Bonkowski J.C."/>
            <person name="Creswell T."/>
            <person name="Daughtrey M.L."/>
            <person name="Rane K."/>
            <person name="Grunwald N.J."/>
            <person name="Chang J.H."/>
            <person name="Putnam M.L."/>
        </authorList>
    </citation>
    <scope>NUCLEOTIDE SEQUENCE</scope>
    <source>
        <strain evidence="2">22-338</strain>
    </source>
</reference>
<dbReference type="RefSeq" id="WP_102252142.1">
    <property type="nucleotide sequence ID" value="NZ_CP168178.1"/>
</dbReference>
<dbReference type="Pfam" id="PF08241">
    <property type="entry name" value="Methyltransf_11"/>
    <property type="match status" value="1"/>
</dbReference>
<protein>
    <submittedName>
        <fullName evidence="2">Methyltransferase domain-containing protein</fullName>
    </submittedName>
</protein>
<dbReference type="InterPro" id="IPR005651">
    <property type="entry name" value="Trm112-like"/>
</dbReference>
<evidence type="ECO:0000313" key="2">
    <source>
        <dbReference type="EMBL" id="MDC8640431.1"/>
    </source>
</evidence>